<organism evidence="2 3">
    <name type="scientific">Saxophila tyrrhenica</name>
    <dbReference type="NCBI Taxonomy" id="1690608"/>
    <lineage>
        <taxon>Eukaryota</taxon>
        <taxon>Fungi</taxon>
        <taxon>Dikarya</taxon>
        <taxon>Ascomycota</taxon>
        <taxon>Pezizomycotina</taxon>
        <taxon>Dothideomycetes</taxon>
        <taxon>Dothideomycetidae</taxon>
        <taxon>Mycosphaerellales</taxon>
        <taxon>Extremaceae</taxon>
        <taxon>Saxophila</taxon>
    </lineage>
</organism>
<proteinExistence type="predicted"/>
<evidence type="ECO:0000256" key="1">
    <source>
        <dbReference type="SAM" id="MobiDB-lite"/>
    </source>
</evidence>
<reference evidence="2 3" key="1">
    <citation type="submission" date="2023-08" db="EMBL/GenBank/DDBJ databases">
        <title>Black Yeasts Isolated from many extreme environments.</title>
        <authorList>
            <person name="Coleine C."/>
            <person name="Stajich J.E."/>
            <person name="Selbmann L."/>
        </authorList>
    </citation>
    <scope>NUCLEOTIDE SEQUENCE [LARGE SCALE GENOMIC DNA]</scope>
    <source>
        <strain evidence="2 3">CCFEE 5935</strain>
    </source>
</reference>
<evidence type="ECO:0000313" key="2">
    <source>
        <dbReference type="EMBL" id="KAK5166170.1"/>
    </source>
</evidence>
<dbReference type="Proteomes" id="UP001337655">
    <property type="component" value="Unassembled WGS sequence"/>
</dbReference>
<name>A0AAV9P3S0_9PEZI</name>
<dbReference type="AlphaFoldDB" id="A0AAV9P3S0"/>
<dbReference type="EMBL" id="JAVRRT010000014">
    <property type="protein sequence ID" value="KAK5166170.1"/>
    <property type="molecule type" value="Genomic_DNA"/>
</dbReference>
<evidence type="ECO:0000313" key="3">
    <source>
        <dbReference type="Proteomes" id="UP001337655"/>
    </source>
</evidence>
<protein>
    <submittedName>
        <fullName evidence="2">Uncharacterized protein</fullName>
    </submittedName>
</protein>
<comment type="caution">
    <text evidence="2">The sequence shown here is derived from an EMBL/GenBank/DDBJ whole genome shotgun (WGS) entry which is preliminary data.</text>
</comment>
<gene>
    <name evidence="2" type="ORF">LTR77_008431</name>
</gene>
<dbReference type="GeneID" id="89929764"/>
<sequence length="237" mass="26025">MLDAMSSPPAKRHLPNPAALQPSDGTEVIPNLPKSYDEYQTAIGKATIKPHWKCLRFSGFLYRAIDKSCIQRGSSLGRDQLRAVLNNPQYTHYWVQGDRESSLDKLACPTSRAEVVRVLEEACRQCEGVEKEGLDACIQMHRDIIAAIRAEDEAEAAAEVEAKIKAESKTKVETDVKVEGNVKDEPEIKAEPDAVGFVPGPTIDIISEWPGRGGTLDGDERDKVEAATEGTVKLEPE</sequence>
<accession>A0AAV9P3S0</accession>
<feature type="region of interest" description="Disordered" evidence="1">
    <location>
        <begin position="192"/>
        <end position="237"/>
    </location>
</feature>
<dbReference type="RefSeq" id="XP_064656123.1">
    <property type="nucleotide sequence ID" value="XM_064805663.1"/>
</dbReference>
<feature type="compositionally biased region" description="Basic and acidic residues" evidence="1">
    <location>
        <begin position="218"/>
        <end position="237"/>
    </location>
</feature>
<keyword evidence="3" id="KW-1185">Reference proteome</keyword>
<feature type="region of interest" description="Disordered" evidence="1">
    <location>
        <begin position="1"/>
        <end position="27"/>
    </location>
</feature>